<organism evidence="2 4">
    <name type="scientific">Enterococcus haemoperoxidus ATCC BAA-382</name>
    <dbReference type="NCBI Taxonomy" id="1158608"/>
    <lineage>
        <taxon>Bacteria</taxon>
        <taxon>Bacillati</taxon>
        <taxon>Bacillota</taxon>
        <taxon>Bacilli</taxon>
        <taxon>Lactobacillales</taxon>
        <taxon>Enterococcaceae</taxon>
        <taxon>Enterococcus</taxon>
    </lineage>
</organism>
<keyword evidence="5" id="KW-1185">Reference proteome</keyword>
<dbReference type="Pfam" id="PF13731">
    <property type="entry name" value="WxL"/>
    <property type="match status" value="1"/>
</dbReference>
<protein>
    <recommendedName>
        <fullName evidence="1">WxL domain-containing protein</fullName>
    </recommendedName>
</protein>
<dbReference type="Proteomes" id="UP000014197">
    <property type="component" value="Unassembled WGS sequence"/>
</dbReference>
<accession>R2QKQ2</accession>
<dbReference type="Proteomes" id="UP000013858">
    <property type="component" value="Unassembled WGS sequence"/>
</dbReference>
<dbReference type="AlphaFoldDB" id="R2QKQ2"/>
<dbReference type="STRING" id="155618.RV06_GL000278"/>
<dbReference type="eggNOG" id="ENOG5030QH9">
    <property type="taxonomic scope" value="Bacteria"/>
</dbReference>
<evidence type="ECO:0000313" key="3">
    <source>
        <dbReference type="EMBL" id="EOT59980.1"/>
    </source>
</evidence>
<evidence type="ECO:0000313" key="2">
    <source>
        <dbReference type="EMBL" id="EOH97167.1"/>
    </source>
</evidence>
<dbReference type="RefSeq" id="WP_010761851.1">
    <property type="nucleotide sequence ID" value="NZ_KB946316.1"/>
</dbReference>
<dbReference type="Gene3D" id="2.60.40.740">
    <property type="match status" value="1"/>
</dbReference>
<evidence type="ECO:0000313" key="5">
    <source>
        <dbReference type="Proteomes" id="UP000014197"/>
    </source>
</evidence>
<comment type="caution">
    <text evidence="2">The sequence shown here is derived from an EMBL/GenBank/DDBJ whole genome shotgun (WGS) entry which is preliminary data.</text>
</comment>
<sequence length="921" mass="102628">MLKNKKIQFLIAIVVAVSLIFFQNVFSNNYKLQAKISADSSVSDNKLFGVPYLTDNPSDRGKMLTEYDADKTIILGKTNITSLPGEYSFIPRWTESVAGKNIGTEVLNNGFTEVANAGNGFTGKVYQYSPEDFESKKPANLTYTNVGVFKGKWIDMRLTVTNVEKNSGFNARGTSSKGLLIGGTKNHFNQVRLTKSESTKEDQYPTVELTYEYLEHGTENKVEVTGYNVFADVDYRESILVDEKKMNLQNLIMSEDTKLSFKKTDGLLHLMPFIPGVNALEDLANREEAKLSWAAYTFGPTSGYPIIFRMSDSTTMADNEGLLPFETDNPNKVGYDNESTDNEKNVEYSVYQYTPNNGKNYRYNSFTWLDPIHNAIKVEKATDIKLKFGQTQEDLPAKYYNVTIDRDVNVPAVSADPEKGVLAEPAGVRDVIRVEFTEAFMTDKDANGNLLMYGEMLEMDIKGTLNSENRLALQSTYSASEKAFVIPNRSELHYTDNISVTGDKKKIISSNTAYSKIKTGEEVQTFVSKKVVNKTAEDNKRPATDNAKVGDILNYEMEVKNLSLVPTNVWKKVTIFDEIESSLDIDTSTIEVTKNGTTEKHPEYYDANNRKLSLPKQDIKAEDTSNLKINFSATINFSASGKKVDNWVYANGVDSLGNPVKDKDNALLAQKVENLIPPTITLNETEGVSTGEAKILSGTFNDPDSESITMYYQVDSGEPVKIVPEYINSPKNNDNSYQFTIPGEKLSHGPHKIIVYGIDSEKLKSNELVYTLKDGELNFISAPKVINFGIKAFDAKVTRIDNPSYDNDLVISDGRGLLDTWTLTAKLNGDMHLVGDVSKVLPDAIRYVYNGQEYKLSNSAIPIMVRKNDNHNAYNISDSWGNKKNDDGFKLEVLPGDVQSLGDYEAEIIWELSATPGATPP</sequence>
<reference evidence="2 4" key="1">
    <citation type="submission" date="2013-02" db="EMBL/GenBank/DDBJ databases">
        <title>The Genome Sequence of Enterococcus haemoperoxidus BAA-382.</title>
        <authorList>
            <consortium name="The Broad Institute Genome Sequencing Platform"/>
            <consortium name="The Broad Institute Genome Sequencing Center for Infectious Disease"/>
            <person name="Earl A.M."/>
            <person name="Gilmore M.S."/>
            <person name="Lebreton F."/>
            <person name="Walker B."/>
            <person name="Young S.K."/>
            <person name="Zeng Q."/>
            <person name="Gargeya S."/>
            <person name="Fitzgerald M."/>
            <person name="Haas B."/>
            <person name="Abouelleil A."/>
            <person name="Alvarado L."/>
            <person name="Arachchi H.M."/>
            <person name="Berlin A.M."/>
            <person name="Chapman S.B."/>
            <person name="Dewar J."/>
            <person name="Goldberg J."/>
            <person name="Griggs A."/>
            <person name="Gujja S."/>
            <person name="Hansen M."/>
            <person name="Howarth C."/>
            <person name="Imamovic A."/>
            <person name="Larimer J."/>
            <person name="McCowan C."/>
            <person name="Murphy C."/>
            <person name="Neiman D."/>
            <person name="Pearson M."/>
            <person name="Priest M."/>
            <person name="Roberts A."/>
            <person name="Saif S."/>
            <person name="Shea T."/>
            <person name="Sisk P."/>
            <person name="Sykes S."/>
            <person name="Wortman J."/>
            <person name="Nusbaum C."/>
            <person name="Birren B."/>
        </authorList>
    </citation>
    <scope>NUCLEOTIDE SEQUENCE [LARGE SCALE GENOMIC DNA]</scope>
    <source>
        <strain evidence="2 4">ATCC BAA-382</strain>
    </source>
</reference>
<dbReference type="OrthoDB" id="2324663at2"/>
<name>R2QKQ2_9ENTE</name>
<dbReference type="InterPro" id="IPR027994">
    <property type="entry name" value="WxL_dom"/>
</dbReference>
<feature type="domain" description="WxL" evidence="1">
    <location>
        <begin position="803"/>
        <end position="916"/>
    </location>
</feature>
<dbReference type="PATRIC" id="fig|1158608.3.peg.1629"/>
<dbReference type="EMBL" id="AJAR01000014">
    <property type="protein sequence ID" value="EOH97167.1"/>
    <property type="molecule type" value="Genomic_DNA"/>
</dbReference>
<reference evidence="3 5" key="2">
    <citation type="submission" date="2013-03" db="EMBL/GenBank/DDBJ databases">
        <title>The Genome Sequence of Enterococcus haemoperoxidus BAA-382 (PacBio/Illumina hybrid assembly).</title>
        <authorList>
            <consortium name="The Broad Institute Genomics Platform"/>
            <consortium name="The Broad Institute Genome Sequencing Center for Infectious Disease"/>
            <person name="Earl A."/>
            <person name="Russ C."/>
            <person name="Gilmore M."/>
            <person name="Surin D."/>
            <person name="Walker B."/>
            <person name="Young S."/>
            <person name="Zeng Q."/>
            <person name="Gargeya S."/>
            <person name="Fitzgerald M."/>
            <person name="Haas B."/>
            <person name="Abouelleil A."/>
            <person name="Allen A.W."/>
            <person name="Alvarado L."/>
            <person name="Arachchi H.M."/>
            <person name="Berlin A.M."/>
            <person name="Chapman S.B."/>
            <person name="Gainer-Dewar J."/>
            <person name="Goldberg J."/>
            <person name="Griggs A."/>
            <person name="Gujja S."/>
            <person name="Hansen M."/>
            <person name="Howarth C."/>
            <person name="Imamovic A."/>
            <person name="Ireland A."/>
            <person name="Larimer J."/>
            <person name="McCowan C."/>
            <person name="Murphy C."/>
            <person name="Pearson M."/>
            <person name="Poon T.W."/>
            <person name="Priest M."/>
            <person name="Roberts A."/>
            <person name="Saif S."/>
            <person name="Shea T."/>
            <person name="Sisk P."/>
            <person name="Sykes S."/>
            <person name="Wortman J."/>
            <person name="Nusbaum C."/>
            <person name="Birren B."/>
        </authorList>
    </citation>
    <scope>NUCLEOTIDE SEQUENCE [LARGE SCALE GENOMIC DNA]</scope>
    <source>
        <strain evidence="3 5">ATCC BAA-382</strain>
    </source>
</reference>
<gene>
    <name evidence="3" type="ORF">I583_02615</name>
    <name evidence="2" type="ORF">UAW_01649</name>
</gene>
<evidence type="ECO:0000313" key="4">
    <source>
        <dbReference type="Proteomes" id="UP000013858"/>
    </source>
</evidence>
<dbReference type="EMBL" id="ASVY01000003">
    <property type="protein sequence ID" value="EOT59980.1"/>
    <property type="molecule type" value="Genomic_DNA"/>
</dbReference>
<evidence type="ECO:0000259" key="1">
    <source>
        <dbReference type="Pfam" id="PF13731"/>
    </source>
</evidence>
<proteinExistence type="predicted"/>